<dbReference type="SUPFAM" id="SSF63380">
    <property type="entry name" value="Riboflavin synthase domain-like"/>
    <property type="match status" value="1"/>
</dbReference>
<evidence type="ECO:0000256" key="2">
    <source>
        <dbReference type="ARBA" id="ARBA00022630"/>
    </source>
</evidence>
<dbReference type="Pfam" id="PF00111">
    <property type="entry name" value="Fer2"/>
    <property type="match status" value="1"/>
</dbReference>
<dbReference type="PANTHER" id="PTHR47354">
    <property type="entry name" value="NADH OXIDOREDUCTASE HCR"/>
    <property type="match status" value="1"/>
</dbReference>
<dbReference type="PROSITE" id="PS00197">
    <property type="entry name" value="2FE2S_FER_1"/>
    <property type="match status" value="1"/>
</dbReference>
<feature type="domain" description="2Fe-2S ferredoxin-type" evidence="9">
    <location>
        <begin position="280"/>
        <end position="366"/>
    </location>
</feature>
<dbReference type="InterPro" id="IPR001433">
    <property type="entry name" value="OxRdtase_FAD/NAD-bd"/>
</dbReference>
<dbReference type="Proteomes" id="UP000001947">
    <property type="component" value="Chromosome"/>
</dbReference>
<evidence type="ECO:0000256" key="5">
    <source>
        <dbReference type="ARBA" id="ARBA00022827"/>
    </source>
</evidence>
<keyword evidence="12" id="KW-1185">Reference proteome</keyword>
<dbReference type="InterPro" id="IPR017927">
    <property type="entry name" value="FAD-bd_FR_type"/>
</dbReference>
<dbReference type="PANTHER" id="PTHR47354:SF8">
    <property type="entry name" value="1,2-PHENYLACETYL-COA EPOXIDASE, SUBUNIT E"/>
    <property type="match status" value="1"/>
</dbReference>
<dbReference type="InterPro" id="IPR036010">
    <property type="entry name" value="2Fe-2S_ferredoxin-like_sf"/>
</dbReference>
<dbReference type="SUPFAM" id="SSF54292">
    <property type="entry name" value="2Fe-2S ferredoxin-like"/>
    <property type="match status" value="1"/>
</dbReference>
<keyword evidence="8" id="KW-0411">Iron-sulfur</keyword>
<dbReference type="KEGG" id="sde:Sde_2886"/>
<dbReference type="GO" id="GO:0050660">
    <property type="term" value="F:flavin adenine dinucleotide binding"/>
    <property type="evidence" value="ECO:0007669"/>
    <property type="project" value="TreeGrafter"/>
</dbReference>
<dbReference type="STRING" id="203122.Sde_2886"/>
<protein>
    <submittedName>
        <fullName evidence="11">Ferredoxin</fullName>
    </submittedName>
</protein>
<dbReference type="InterPro" id="IPR017938">
    <property type="entry name" value="Riboflavin_synthase-like_b-brl"/>
</dbReference>
<gene>
    <name evidence="11" type="ordered locus">Sde_2886</name>
</gene>
<reference evidence="11 12" key="1">
    <citation type="journal article" date="2008" name="PLoS Genet.">
        <title>Complete genome sequence of the complex carbohydrate-degrading marine bacterium, Saccharophagus degradans strain 2-40 T.</title>
        <authorList>
            <person name="Weiner R.M."/>
            <person name="Taylor L.E.II."/>
            <person name="Henrissat B."/>
            <person name="Hauser L."/>
            <person name="Land M."/>
            <person name="Coutinho P.M."/>
            <person name="Rancurel C."/>
            <person name="Saunders E.H."/>
            <person name="Longmire A.G."/>
            <person name="Zhang H."/>
            <person name="Bayer E.A."/>
            <person name="Gilbert H.J."/>
            <person name="Larimer F."/>
            <person name="Zhulin I.B."/>
            <person name="Ekborg N.A."/>
            <person name="Lamed R."/>
            <person name="Richardson P.M."/>
            <person name="Borovok I."/>
            <person name="Hutcheson S."/>
        </authorList>
    </citation>
    <scope>NUCLEOTIDE SEQUENCE [LARGE SCALE GENOMIC DNA]</scope>
    <source>
        <strain evidence="12">2-40 / ATCC 43961 / DSM 17024</strain>
    </source>
</reference>
<dbReference type="GO" id="GO:0046872">
    <property type="term" value="F:metal ion binding"/>
    <property type="evidence" value="ECO:0007669"/>
    <property type="project" value="UniProtKB-KW"/>
</dbReference>
<dbReference type="GeneID" id="98614531"/>
<evidence type="ECO:0000313" key="12">
    <source>
        <dbReference type="Proteomes" id="UP000001947"/>
    </source>
</evidence>
<dbReference type="CDD" id="cd06214">
    <property type="entry name" value="PA_degradation_oxidoreductase_like"/>
    <property type="match status" value="1"/>
</dbReference>
<keyword evidence="4" id="KW-0479">Metal-binding</keyword>
<dbReference type="PRINTS" id="PR00406">
    <property type="entry name" value="CYTB5RDTASE"/>
</dbReference>
<dbReference type="InterPro" id="IPR012675">
    <property type="entry name" value="Beta-grasp_dom_sf"/>
</dbReference>
<sequence length="366" mass="39810">MTTHTLRVARVENPTANSKAIYFEPNSLPAAFAGQFLTLIVRPNDKELRRAYSLFTTPEEGLAIGVKRVPGGIVSNYLNTYARAGMEIQVAGPSGNFTYRPEKNTGAKHLILVGGGSGITPLMAILKTALAQQHVEHITLLYANTCEQEIMFAHELNTLAEANREKFTLIHYLNSENTQQIKQRQKGLLGWLGKTTSYTTAGFLTQEKALEILKQHNIAVSNTQQPSTYAYLCGPGGFMTLAEQALLNIGVASTNIKKENFVASAPSNPTPNFTPPNCEARVKIAGDYKRFTVPSGKNILQAAIDANIDWPFSCREGSCTACYSRCTSGQVHLLSDSALSNQELAEGGVLPCVGFPKSKKLELVID</sequence>
<keyword evidence="2" id="KW-0285">Flavoprotein</keyword>
<dbReference type="GO" id="GO:0051537">
    <property type="term" value="F:2 iron, 2 sulfur cluster binding"/>
    <property type="evidence" value="ECO:0007669"/>
    <property type="project" value="UniProtKB-KW"/>
</dbReference>
<dbReference type="GO" id="GO:0016491">
    <property type="term" value="F:oxidoreductase activity"/>
    <property type="evidence" value="ECO:0007669"/>
    <property type="project" value="UniProtKB-KW"/>
</dbReference>
<dbReference type="eggNOG" id="COG1018">
    <property type="taxonomic scope" value="Bacteria"/>
</dbReference>
<evidence type="ECO:0000259" key="10">
    <source>
        <dbReference type="PROSITE" id="PS51384"/>
    </source>
</evidence>
<dbReference type="Pfam" id="PF00970">
    <property type="entry name" value="FAD_binding_6"/>
    <property type="match status" value="1"/>
</dbReference>
<accession>Q21GN6</accession>
<dbReference type="AlphaFoldDB" id="Q21GN6"/>
<name>Q21GN6_SACD2</name>
<evidence type="ECO:0000256" key="1">
    <source>
        <dbReference type="ARBA" id="ARBA00001974"/>
    </source>
</evidence>
<evidence type="ECO:0000259" key="9">
    <source>
        <dbReference type="PROSITE" id="PS51085"/>
    </source>
</evidence>
<evidence type="ECO:0000256" key="6">
    <source>
        <dbReference type="ARBA" id="ARBA00023002"/>
    </source>
</evidence>
<dbReference type="InterPro" id="IPR001041">
    <property type="entry name" value="2Fe-2S_ferredoxin-type"/>
</dbReference>
<dbReference type="EMBL" id="CP000282">
    <property type="protein sequence ID" value="ABD82143.1"/>
    <property type="molecule type" value="Genomic_DNA"/>
</dbReference>
<dbReference type="Pfam" id="PF00175">
    <property type="entry name" value="NAD_binding_1"/>
    <property type="match status" value="1"/>
</dbReference>
<evidence type="ECO:0000256" key="7">
    <source>
        <dbReference type="ARBA" id="ARBA00023004"/>
    </source>
</evidence>
<dbReference type="HOGENOM" id="CLU_003827_14_1_6"/>
<dbReference type="PROSITE" id="PS51384">
    <property type="entry name" value="FAD_FR"/>
    <property type="match status" value="1"/>
</dbReference>
<evidence type="ECO:0000256" key="3">
    <source>
        <dbReference type="ARBA" id="ARBA00022714"/>
    </source>
</evidence>
<comment type="cofactor">
    <cofactor evidence="1">
        <name>FAD</name>
        <dbReference type="ChEBI" id="CHEBI:57692"/>
    </cofactor>
</comment>
<keyword evidence="6" id="KW-0560">Oxidoreductase</keyword>
<dbReference type="InterPro" id="IPR006058">
    <property type="entry name" value="2Fe2S_fd_BS"/>
</dbReference>
<dbReference type="Gene3D" id="3.10.20.30">
    <property type="match status" value="1"/>
</dbReference>
<evidence type="ECO:0000256" key="4">
    <source>
        <dbReference type="ARBA" id="ARBA00022723"/>
    </source>
</evidence>
<dbReference type="OrthoDB" id="9796486at2"/>
<proteinExistence type="predicted"/>
<dbReference type="Gene3D" id="3.40.50.80">
    <property type="entry name" value="Nucleotide-binding domain of ferredoxin-NADP reductase (FNR) module"/>
    <property type="match status" value="1"/>
</dbReference>
<evidence type="ECO:0000256" key="8">
    <source>
        <dbReference type="ARBA" id="ARBA00023014"/>
    </source>
</evidence>
<keyword evidence="7" id="KW-0408">Iron</keyword>
<dbReference type="RefSeq" id="WP_011469359.1">
    <property type="nucleotide sequence ID" value="NC_007912.1"/>
</dbReference>
<dbReference type="InterPro" id="IPR050415">
    <property type="entry name" value="MRET"/>
</dbReference>
<evidence type="ECO:0000313" key="11">
    <source>
        <dbReference type="EMBL" id="ABD82143.1"/>
    </source>
</evidence>
<dbReference type="PROSITE" id="PS51085">
    <property type="entry name" value="2FE2S_FER_2"/>
    <property type="match status" value="1"/>
</dbReference>
<dbReference type="CDD" id="cd00207">
    <property type="entry name" value="fer2"/>
    <property type="match status" value="1"/>
</dbReference>
<dbReference type="Gene3D" id="2.40.30.10">
    <property type="entry name" value="Translation factors"/>
    <property type="match status" value="1"/>
</dbReference>
<keyword evidence="3" id="KW-0001">2Fe-2S</keyword>
<feature type="domain" description="FAD-binding FR-type" evidence="10">
    <location>
        <begin position="1"/>
        <end position="100"/>
    </location>
</feature>
<dbReference type="InterPro" id="IPR039261">
    <property type="entry name" value="FNR_nucleotide-bd"/>
</dbReference>
<organism evidence="11 12">
    <name type="scientific">Saccharophagus degradans (strain 2-40 / ATCC 43961 / DSM 17024)</name>
    <dbReference type="NCBI Taxonomy" id="203122"/>
    <lineage>
        <taxon>Bacteria</taxon>
        <taxon>Pseudomonadati</taxon>
        <taxon>Pseudomonadota</taxon>
        <taxon>Gammaproteobacteria</taxon>
        <taxon>Cellvibrionales</taxon>
        <taxon>Cellvibrionaceae</taxon>
        <taxon>Saccharophagus</taxon>
    </lineage>
</organism>
<dbReference type="SUPFAM" id="SSF52343">
    <property type="entry name" value="Ferredoxin reductase-like, C-terminal NADP-linked domain"/>
    <property type="match status" value="1"/>
</dbReference>
<keyword evidence="5" id="KW-0274">FAD</keyword>
<dbReference type="InterPro" id="IPR008333">
    <property type="entry name" value="Cbr1-like_FAD-bd_dom"/>
</dbReference>